<comment type="caution">
    <text evidence="3">The sequence shown here is derived from an EMBL/GenBank/DDBJ whole genome shotgun (WGS) entry which is preliminary data.</text>
</comment>
<keyword evidence="1" id="KW-0812">Transmembrane</keyword>
<evidence type="ECO:0000313" key="2">
    <source>
        <dbReference type="EMBL" id="HGQ59424.1"/>
    </source>
</evidence>
<name>A0A7C4JL93_STAMA</name>
<reference evidence="3" key="1">
    <citation type="journal article" date="2020" name="mSystems">
        <title>Genome- and Community-Level Interaction Insights into Carbon Utilization and Element Cycling Functions of Hydrothermarchaeota in Hydrothermal Sediment.</title>
        <authorList>
            <person name="Zhou Z."/>
            <person name="Liu Y."/>
            <person name="Xu W."/>
            <person name="Pan J."/>
            <person name="Luo Z.H."/>
            <person name="Li M."/>
        </authorList>
    </citation>
    <scope>NUCLEOTIDE SEQUENCE [LARGE SCALE GENOMIC DNA]</scope>
    <source>
        <strain evidence="2">SpSt-638</strain>
        <strain evidence="3">SpSt-648</strain>
    </source>
</reference>
<gene>
    <name evidence="2" type="ORF">ENU09_01690</name>
    <name evidence="3" type="ORF">ENU20_02030</name>
</gene>
<evidence type="ECO:0000313" key="3">
    <source>
        <dbReference type="EMBL" id="HGQ73840.1"/>
    </source>
</evidence>
<evidence type="ECO:0000256" key="1">
    <source>
        <dbReference type="SAM" id="Phobius"/>
    </source>
</evidence>
<feature type="transmembrane region" description="Helical" evidence="1">
    <location>
        <begin position="12"/>
        <end position="30"/>
    </location>
</feature>
<sequence length="696" mass="79387">MFRTVFKGLSSYPVFLLTIVSILSISVIALRTIEAANEFNLARNKGTWSFSPRVNYVQLGDRVFINVPKGVFNKVYEIILFQNNSSFIRELPYNNGLYGPITLHINASSIYIIGVVFKNNVVEPYLIDILVIEEKTGSINYVSKTTYPPALRIVTSDGFSIDSVQYLYGFNKFYELIPVTTFRTDVLENGYFYELREKDLLKHNFSPQPVHIFSGLLDASIVNITGRLRGLIDTYGSISEYALFNLTSRFAGTVTRQPVRISFGARIAYDRVELTIPVKLAANMVVNDSLMDIALRHVFNISVKDIYGNEYSSYVTAIFTLRFTNGGAYRDFYLGNASVVNPRTPYSVCLNSTIVVDSGVYDIYLLVNYWIQVINPPPELPIYPYFFVIQGDQFTHGGFDNNVFAKIHVIDKLKIILDNETLLYYPISNHTLIRVSINGSLHSGYVVSVENRSFVTNNLIIEFSGKYVYVEDYAIPTLSLRIPIYVDTEVLEEIKFYIVNDTFNNSLLICFYTLNSLVRVRFVFKPVVISDSQYIIISCDTCRVYLLNLTIGLKLYVMRNDSSIQVNLPVNTRFYNFVVVHSVVFDEPLLIVENKIPNYSISVRIVFYNSTQLEYITTEYSVFELPHELVVSLEVLVEPINLSTNVYVVSSLRTAREVILFVDNYIGLIKDVTVFKLPDRFVNKAITVDGLIVLYE</sequence>
<dbReference type="EMBL" id="DTBE01000046">
    <property type="protein sequence ID" value="HGQ59424.1"/>
    <property type="molecule type" value="Genomic_DNA"/>
</dbReference>
<accession>A0A7C4JL93</accession>
<keyword evidence="1" id="KW-1133">Transmembrane helix</keyword>
<proteinExistence type="predicted"/>
<keyword evidence="1" id="KW-0472">Membrane</keyword>
<dbReference type="EMBL" id="DTBP01000014">
    <property type="protein sequence ID" value="HGQ73840.1"/>
    <property type="molecule type" value="Genomic_DNA"/>
</dbReference>
<organism evidence="3">
    <name type="scientific">Staphylothermus marinus</name>
    <dbReference type="NCBI Taxonomy" id="2280"/>
    <lineage>
        <taxon>Archaea</taxon>
        <taxon>Thermoproteota</taxon>
        <taxon>Thermoprotei</taxon>
        <taxon>Desulfurococcales</taxon>
        <taxon>Desulfurococcaceae</taxon>
        <taxon>Staphylothermus</taxon>
    </lineage>
</organism>
<protein>
    <submittedName>
        <fullName evidence="3">Uncharacterized protein</fullName>
    </submittedName>
</protein>
<dbReference type="AlphaFoldDB" id="A0A7C4JL93"/>